<name>A0ACC0ARU3_CATRO</name>
<keyword evidence="2" id="KW-1185">Reference proteome</keyword>
<protein>
    <submittedName>
        <fullName evidence="1">Uncharacterized protein</fullName>
    </submittedName>
</protein>
<reference evidence="2" key="1">
    <citation type="journal article" date="2023" name="Nat. Plants">
        <title>Single-cell RNA sequencing provides a high-resolution roadmap for understanding the multicellular compartmentation of specialized metabolism.</title>
        <authorList>
            <person name="Sun S."/>
            <person name="Shen X."/>
            <person name="Li Y."/>
            <person name="Li Y."/>
            <person name="Wang S."/>
            <person name="Li R."/>
            <person name="Zhang H."/>
            <person name="Shen G."/>
            <person name="Guo B."/>
            <person name="Wei J."/>
            <person name="Xu J."/>
            <person name="St-Pierre B."/>
            <person name="Chen S."/>
            <person name="Sun C."/>
        </authorList>
    </citation>
    <scope>NUCLEOTIDE SEQUENCE [LARGE SCALE GENOMIC DNA]</scope>
</reference>
<dbReference type="EMBL" id="CM044705">
    <property type="protein sequence ID" value="KAI5662864.1"/>
    <property type="molecule type" value="Genomic_DNA"/>
</dbReference>
<proteinExistence type="predicted"/>
<evidence type="ECO:0000313" key="1">
    <source>
        <dbReference type="EMBL" id="KAI5662864.1"/>
    </source>
</evidence>
<organism evidence="1 2">
    <name type="scientific">Catharanthus roseus</name>
    <name type="common">Madagascar periwinkle</name>
    <name type="synonym">Vinca rosea</name>
    <dbReference type="NCBI Taxonomy" id="4058"/>
    <lineage>
        <taxon>Eukaryota</taxon>
        <taxon>Viridiplantae</taxon>
        <taxon>Streptophyta</taxon>
        <taxon>Embryophyta</taxon>
        <taxon>Tracheophyta</taxon>
        <taxon>Spermatophyta</taxon>
        <taxon>Magnoliopsida</taxon>
        <taxon>eudicotyledons</taxon>
        <taxon>Gunneridae</taxon>
        <taxon>Pentapetalae</taxon>
        <taxon>asterids</taxon>
        <taxon>lamiids</taxon>
        <taxon>Gentianales</taxon>
        <taxon>Apocynaceae</taxon>
        <taxon>Rauvolfioideae</taxon>
        <taxon>Vinceae</taxon>
        <taxon>Catharanthinae</taxon>
        <taxon>Catharanthus</taxon>
    </lineage>
</organism>
<evidence type="ECO:0000313" key="2">
    <source>
        <dbReference type="Proteomes" id="UP001060085"/>
    </source>
</evidence>
<sequence length="377" mass="41266">MMGLATNAGPLLSHSLSAAACGCGSRNKFNNIVIDCPLQSYPHKINGRNFVTIQSSSSDATVSLSSEENLLSFPLTEIKATCKTWLWRGHTINYLVYPPAATNSPSNPLLLVHGFGASVSHWRRNISTLSRSYTVFAVDLLGFGASDKPKGFEYSMEIWSQLILDFLDEIIRSPTVLIGNSLGSLACVIAAAESRQSLIRGIVLLNCAGGMNNKAIVSDWRIKLLMPFFLFIDFLLKQRGIASFIFDRVRQRDSIENVLKAVYGNKESVDEELVEIIAEPANDEGALDAFISIITGPPGPNPVELIPKISLPVLVLWGDQDPFTPLDGPVGKYFSLLPAQKQNVSLFVLEGVGHCPHDDRPELVHARLLPWLAQLPV</sequence>
<accession>A0ACC0ARU3</accession>
<dbReference type="Proteomes" id="UP001060085">
    <property type="component" value="Linkage Group LG05"/>
</dbReference>
<gene>
    <name evidence="1" type="ORF">M9H77_22187</name>
</gene>
<comment type="caution">
    <text evidence="1">The sequence shown here is derived from an EMBL/GenBank/DDBJ whole genome shotgun (WGS) entry which is preliminary data.</text>
</comment>